<feature type="signal peptide" evidence="1">
    <location>
        <begin position="1"/>
        <end position="20"/>
    </location>
</feature>
<proteinExistence type="predicted"/>
<evidence type="ECO:0000256" key="1">
    <source>
        <dbReference type="SAM" id="SignalP"/>
    </source>
</evidence>
<evidence type="ECO:0008006" key="4">
    <source>
        <dbReference type="Google" id="ProtNLM"/>
    </source>
</evidence>
<feature type="chain" id="PRO_5040783240" description="Outer membrane protein beta-barrel domain-containing protein" evidence="1">
    <location>
        <begin position="21"/>
        <end position="174"/>
    </location>
</feature>
<dbReference type="AlphaFoldDB" id="A0A9X0R8Q9"/>
<keyword evidence="1" id="KW-0732">Signal</keyword>
<keyword evidence="3" id="KW-1185">Reference proteome</keyword>
<comment type="caution">
    <text evidence="2">The sequence shown here is derived from an EMBL/GenBank/DDBJ whole genome shotgun (WGS) entry which is preliminary data.</text>
</comment>
<gene>
    <name evidence="2" type="ORF">H8Q88_05220</name>
</gene>
<evidence type="ECO:0000313" key="2">
    <source>
        <dbReference type="EMBL" id="MBC5850360.1"/>
    </source>
</evidence>
<reference evidence="2" key="1">
    <citation type="submission" date="2020-08" db="EMBL/GenBank/DDBJ databases">
        <title>Genome Sequencing and Pan-Genome Analysis of Migratory bird Vibrio Strains, Inner Mongolia.</title>
        <authorList>
            <person name="Zheng L."/>
        </authorList>
    </citation>
    <scope>NUCLEOTIDE SEQUENCE</scope>
    <source>
        <strain evidence="2">M13F</strain>
    </source>
</reference>
<dbReference type="RefSeq" id="WP_187025494.1">
    <property type="nucleotide sequence ID" value="NZ_CAWQCL010000056.1"/>
</dbReference>
<organism evidence="2 3">
    <name type="scientific">Vibrio metschnikovii</name>
    <dbReference type="NCBI Taxonomy" id="28172"/>
    <lineage>
        <taxon>Bacteria</taxon>
        <taxon>Pseudomonadati</taxon>
        <taxon>Pseudomonadota</taxon>
        <taxon>Gammaproteobacteria</taxon>
        <taxon>Vibrionales</taxon>
        <taxon>Vibrionaceae</taxon>
        <taxon>Vibrio</taxon>
    </lineage>
</organism>
<protein>
    <recommendedName>
        <fullName evidence="4">Outer membrane protein beta-barrel domain-containing protein</fullName>
    </recommendedName>
</protein>
<sequence length="174" mass="19557">MLTRLSTSLLLFLATLTSHAAFANNFNYNFFEVRTALNPESFGGEFNTYFTENSHLIGRVDSRFEGDWDAAVGMGFNGPINPFADIYGQMLVHSTRGSREEGNKNDMMIELNVGTRVWLTETLEGHLRIGRNEDNSIFIAGIRFHSTQQMALTAEVRNAGIWGPQIGMGVRFHF</sequence>
<evidence type="ECO:0000313" key="3">
    <source>
        <dbReference type="Proteomes" id="UP000615796"/>
    </source>
</evidence>
<dbReference type="EMBL" id="JACRUP010000002">
    <property type="protein sequence ID" value="MBC5850360.1"/>
    <property type="molecule type" value="Genomic_DNA"/>
</dbReference>
<dbReference type="Proteomes" id="UP000615796">
    <property type="component" value="Unassembled WGS sequence"/>
</dbReference>
<accession>A0A9X0R8Q9</accession>
<name>A0A9X0R8Q9_VIBME</name>